<dbReference type="InterPro" id="IPR001905">
    <property type="entry name" value="Ammonium_transpt"/>
</dbReference>
<gene>
    <name evidence="13" type="primary">amtB</name>
    <name evidence="14" type="ORF">NITLEN_110020</name>
    <name evidence="13" type="ORF">NITLEN_v1_110020</name>
</gene>
<dbReference type="FunFam" id="1.10.3430.10:FF:000007">
    <property type="entry name" value="Ammonium transporter"/>
    <property type="match status" value="1"/>
</dbReference>
<dbReference type="InParanoid" id="A0A0K2GX51"/>
<evidence type="ECO:0000256" key="10">
    <source>
        <dbReference type="RuleBase" id="RU362002"/>
    </source>
</evidence>
<evidence type="ECO:0000256" key="1">
    <source>
        <dbReference type="ARBA" id="ARBA00004651"/>
    </source>
</evidence>
<dbReference type="AlphaFoldDB" id="A0A0K2GX51"/>
<keyword evidence="8 10" id="KW-0924">Ammonia transport</keyword>
<evidence type="ECO:0000259" key="12">
    <source>
        <dbReference type="Pfam" id="PF00909"/>
    </source>
</evidence>
<name>A0A0K2GX51_9BACT</name>
<feature type="transmembrane region" description="Helical" evidence="10">
    <location>
        <begin position="62"/>
        <end position="85"/>
    </location>
</feature>
<comment type="similarity">
    <text evidence="2 10">Belongs to the ammonia transporter channel (TC 1.A.11.2) family.</text>
</comment>
<dbReference type="InterPro" id="IPR024041">
    <property type="entry name" value="NH4_transpt_AmtB-like_dom"/>
</dbReference>
<sequence length="462" mass="47861">MKPLCRLMTAMLPILACLALMAGTTEGLAQEGGAPAASAPVAAASEVPAAVPAPPKIDTGDTTWVLVSTALVLAMTAPGLALFYGGMVRGKNALGTIMQSFIILCLISVQWVLLGYSLAFGPDKGHLIGGLEWLGLNGVGLEPNADYAATIPHQAFMIFQMMFAVITPALITGAFAERMKFSSFLVFTLLWSTLIYDPLAHWVWAVGGWMRNMGALDFAGGTVVHISSGASALACAFVLRKRLGYGKEHMVPHNLPMTVLGASLLWFGWFGFNAGSAVASGALATSAFVVTHVAASAAALAWMAVEWIYRGKPTVLGAASGAVAGLVAITPASGFVGPLSAVMIGLVAGGLCYLAVVWKAKCGYDDALDVVGIHGVGGIWGALATGLFASKAINAAGADGLFYGNPAQFGIQAVTVLISAGFAFVGTVAILKLIGMMMPLCVKEEEERMGLDLSQHDERAYS</sequence>
<keyword evidence="4" id="KW-1003">Cell membrane</keyword>
<keyword evidence="11" id="KW-0732">Signal</keyword>
<keyword evidence="7 10" id="KW-0472">Membrane</keyword>
<feature type="transmembrane region" description="Helical" evidence="10">
    <location>
        <begin position="370"/>
        <end position="389"/>
    </location>
</feature>
<dbReference type="FunCoup" id="A0A0K2GX51">
    <property type="interactions" value="257"/>
</dbReference>
<dbReference type="NCBIfam" id="TIGR00836">
    <property type="entry name" value="amt"/>
    <property type="match status" value="1"/>
</dbReference>
<feature type="transmembrane region" description="Helical" evidence="10">
    <location>
        <begin position="251"/>
        <end position="272"/>
    </location>
</feature>
<dbReference type="Pfam" id="PF00909">
    <property type="entry name" value="Ammonium_transp"/>
    <property type="match status" value="1"/>
</dbReference>
<evidence type="ECO:0000256" key="7">
    <source>
        <dbReference type="ARBA" id="ARBA00023136"/>
    </source>
</evidence>
<comment type="subcellular location">
    <subcellularLocation>
        <location evidence="1 10">Cell membrane</location>
        <topology evidence="1 10">Multi-pass membrane protein</topology>
    </subcellularLocation>
</comment>
<evidence type="ECO:0000256" key="2">
    <source>
        <dbReference type="ARBA" id="ARBA00005887"/>
    </source>
</evidence>
<dbReference type="PANTHER" id="PTHR43029:SF10">
    <property type="entry name" value="AMMONIUM TRANSPORTER MEP2"/>
    <property type="match status" value="1"/>
</dbReference>
<reference evidence="13" key="1">
    <citation type="journal article" date="2015" name="Proc. Natl. Acad. Sci. U.S.A.">
        <title>Expanded metabolic versatility of ubiquitous nitrite-oxidizing bacteria from the genus Nitrospira.</title>
        <authorList>
            <person name="Koch H."/>
            <person name="Lucker S."/>
            <person name="Albertsen M."/>
            <person name="Kitzinger K."/>
            <person name="Herbold C."/>
            <person name="Spieck E."/>
            <person name="Nielsen P.H."/>
            <person name="Wagner M."/>
            <person name="Daims H."/>
        </authorList>
    </citation>
    <scope>NUCLEOTIDE SEQUENCE</scope>
    <source>
        <strain evidence="13">BS10</strain>
    </source>
</reference>
<reference evidence="14" key="2">
    <citation type="submission" date="2018-04" db="EMBL/GenBank/DDBJ databases">
        <authorList>
            <person name="Go L.Y."/>
            <person name="Mitchell J.A."/>
        </authorList>
    </citation>
    <scope>NUCLEOTIDE SEQUENCE [LARGE SCALE GENOMIC DNA]</scope>
    <source>
        <strain evidence="14">N. lenta BS10</strain>
    </source>
</reference>
<evidence type="ECO:0000313" key="15">
    <source>
        <dbReference type="Proteomes" id="UP000248168"/>
    </source>
</evidence>
<dbReference type="Proteomes" id="UP000248168">
    <property type="component" value="Unassembled WGS sequence"/>
</dbReference>
<evidence type="ECO:0000256" key="5">
    <source>
        <dbReference type="ARBA" id="ARBA00022692"/>
    </source>
</evidence>
<feature type="transmembrane region" description="Helical" evidence="10">
    <location>
        <begin position="155"/>
        <end position="176"/>
    </location>
</feature>
<evidence type="ECO:0000256" key="9">
    <source>
        <dbReference type="ARBA" id="ARBA00050025"/>
    </source>
</evidence>
<dbReference type="EMBL" id="OUNR01000003">
    <property type="protein sequence ID" value="SPP64254.1"/>
    <property type="molecule type" value="Genomic_DNA"/>
</dbReference>
<keyword evidence="5 10" id="KW-0812">Transmembrane</keyword>
<feature type="transmembrane region" description="Helical" evidence="10">
    <location>
        <begin position="409"/>
        <end position="434"/>
    </location>
</feature>
<dbReference type="SUPFAM" id="SSF111352">
    <property type="entry name" value="Ammonium transporter"/>
    <property type="match status" value="1"/>
</dbReference>
<feature type="transmembrane region" description="Helical" evidence="10">
    <location>
        <begin position="278"/>
        <end position="302"/>
    </location>
</feature>
<proteinExistence type="inferred from homology"/>
<evidence type="ECO:0000256" key="11">
    <source>
        <dbReference type="SAM" id="SignalP"/>
    </source>
</evidence>
<dbReference type="InterPro" id="IPR029020">
    <property type="entry name" value="Ammonium/urea_transptr"/>
</dbReference>
<feature type="transmembrane region" description="Helical" evidence="10">
    <location>
        <begin position="183"/>
        <end position="206"/>
    </location>
</feature>
<reference evidence="15" key="3">
    <citation type="submission" date="2018-04" db="EMBL/GenBank/DDBJ databases">
        <authorList>
            <person name="Lucker S."/>
            <person name="Sakoula D."/>
        </authorList>
    </citation>
    <scope>NUCLEOTIDE SEQUENCE [LARGE SCALE GENOMIC DNA]</scope>
</reference>
<keyword evidence="6 10" id="KW-1133">Transmembrane helix</keyword>
<dbReference type="PANTHER" id="PTHR43029">
    <property type="entry name" value="AMMONIUM TRANSPORTER MEP2"/>
    <property type="match status" value="1"/>
</dbReference>
<evidence type="ECO:0000256" key="3">
    <source>
        <dbReference type="ARBA" id="ARBA00022448"/>
    </source>
</evidence>
<protein>
    <recommendedName>
        <fullName evidence="9 10">Ammonium transporter</fullName>
    </recommendedName>
</protein>
<evidence type="ECO:0000313" key="13">
    <source>
        <dbReference type="EMBL" id="ALA66364.1"/>
    </source>
</evidence>
<feature type="chain" id="PRO_5033226958" description="Ammonium transporter" evidence="11">
    <location>
        <begin position="23"/>
        <end position="462"/>
    </location>
</feature>
<dbReference type="EMBL" id="KR873371">
    <property type="protein sequence ID" value="ALA66364.1"/>
    <property type="molecule type" value="Genomic_DNA"/>
</dbReference>
<organism evidence="13">
    <name type="scientific">Nitrospira lenta</name>
    <dbReference type="NCBI Taxonomy" id="1436998"/>
    <lineage>
        <taxon>Bacteria</taxon>
        <taxon>Pseudomonadati</taxon>
        <taxon>Nitrospirota</taxon>
        <taxon>Nitrospiria</taxon>
        <taxon>Nitrospirales</taxon>
        <taxon>Nitrospiraceae</taxon>
        <taxon>Nitrospira</taxon>
    </lineage>
</organism>
<evidence type="ECO:0000313" key="14">
    <source>
        <dbReference type="EMBL" id="SPP64254.1"/>
    </source>
</evidence>
<feature type="signal peptide" evidence="11">
    <location>
        <begin position="1"/>
        <end position="22"/>
    </location>
</feature>
<evidence type="ECO:0000256" key="4">
    <source>
        <dbReference type="ARBA" id="ARBA00022475"/>
    </source>
</evidence>
<feature type="transmembrane region" description="Helical" evidence="10">
    <location>
        <begin position="97"/>
        <end position="119"/>
    </location>
</feature>
<evidence type="ECO:0000256" key="8">
    <source>
        <dbReference type="ARBA" id="ARBA00023177"/>
    </source>
</evidence>
<feature type="domain" description="Ammonium transporter AmtB-like" evidence="12">
    <location>
        <begin position="64"/>
        <end position="461"/>
    </location>
</feature>
<keyword evidence="15" id="KW-1185">Reference proteome</keyword>
<feature type="transmembrane region" description="Helical" evidence="10">
    <location>
        <begin position="314"/>
        <end position="333"/>
    </location>
</feature>
<evidence type="ECO:0000256" key="6">
    <source>
        <dbReference type="ARBA" id="ARBA00022989"/>
    </source>
</evidence>
<keyword evidence="3 10" id="KW-0813">Transport</keyword>
<dbReference type="GO" id="GO:0005886">
    <property type="term" value="C:plasma membrane"/>
    <property type="evidence" value="ECO:0007669"/>
    <property type="project" value="UniProtKB-SubCell"/>
</dbReference>
<dbReference type="GO" id="GO:0008519">
    <property type="term" value="F:ammonium channel activity"/>
    <property type="evidence" value="ECO:0007669"/>
    <property type="project" value="InterPro"/>
</dbReference>
<dbReference type="Gene3D" id="1.10.3430.10">
    <property type="entry name" value="Ammonium transporter AmtB like domains"/>
    <property type="match status" value="1"/>
</dbReference>
<feature type="transmembrane region" description="Helical" evidence="10">
    <location>
        <begin position="339"/>
        <end position="358"/>
    </location>
</feature>
<feature type="transmembrane region" description="Helical" evidence="10">
    <location>
        <begin position="218"/>
        <end position="239"/>
    </location>
</feature>
<accession>A0A0K2GX51</accession>